<dbReference type="Pfam" id="PF05649">
    <property type="entry name" value="Peptidase_M13_N"/>
    <property type="match status" value="1"/>
</dbReference>
<feature type="non-terminal residue" evidence="2">
    <location>
        <position position="98"/>
    </location>
</feature>
<dbReference type="SUPFAM" id="SSF55486">
    <property type="entry name" value="Metalloproteases ('zincins'), catalytic domain"/>
    <property type="match status" value="1"/>
</dbReference>
<dbReference type="EMBL" id="CAJOBI010034267">
    <property type="protein sequence ID" value="CAF4289925.1"/>
    <property type="molecule type" value="Genomic_DNA"/>
</dbReference>
<sequence>MLTLPVPNELNNVQSINSARLLYTSCINETALALEAESALLNFVDNELGGWPILQGSSWNESSFDLANLMYKLREYNQNIVFGFSTSTDEKNSSAYFI</sequence>
<protein>
    <recommendedName>
        <fullName evidence="1">Peptidase M13 N-terminal domain-containing protein</fullName>
    </recommendedName>
</protein>
<dbReference type="InterPro" id="IPR042089">
    <property type="entry name" value="Peptidase_M13_dom_2"/>
</dbReference>
<name>A0A8S2TZK5_9BILA</name>
<dbReference type="InterPro" id="IPR008753">
    <property type="entry name" value="Peptidase_M13_N"/>
</dbReference>
<comment type="caution">
    <text evidence="2">The sequence shown here is derived from an EMBL/GenBank/DDBJ whole genome shotgun (WGS) entry which is preliminary data.</text>
</comment>
<organism evidence="2 3">
    <name type="scientific">Rotaria magnacalcarata</name>
    <dbReference type="NCBI Taxonomy" id="392030"/>
    <lineage>
        <taxon>Eukaryota</taxon>
        <taxon>Metazoa</taxon>
        <taxon>Spiralia</taxon>
        <taxon>Gnathifera</taxon>
        <taxon>Rotifera</taxon>
        <taxon>Eurotatoria</taxon>
        <taxon>Bdelloidea</taxon>
        <taxon>Philodinida</taxon>
        <taxon>Philodinidae</taxon>
        <taxon>Rotaria</taxon>
    </lineage>
</organism>
<dbReference type="Gene3D" id="1.10.1380.10">
    <property type="entry name" value="Neutral endopeptidase , domain2"/>
    <property type="match status" value="1"/>
</dbReference>
<evidence type="ECO:0000313" key="2">
    <source>
        <dbReference type="EMBL" id="CAF4289925.1"/>
    </source>
</evidence>
<evidence type="ECO:0000313" key="3">
    <source>
        <dbReference type="Proteomes" id="UP000676336"/>
    </source>
</evidence>
<dbReference type="AlphaFoldDB" id="A0A8S2TZK5"/>
<evidence type="ECO:0000259" key="1">
    <source>
        <dbReference type="Pfam" id="PF05649"/>
    </source>
</evidence>
<gene>
    <name evidence="2" type="ORF">SMN809_LOCUS25621</name>
</gene>
<dbReference type="Proteomes" id="UP000676336">
    <property type="component" value="Unassembled WGS sequence"/>
</dbReference>
<feature type="domain" description="Peptidase M13 N-terminal" evidence="1">
    <location>
        <begin position="15"/>
        <end position="97"/>
    </location>
</feature>
<proteinExistence type="predicted"/>
<reference evidence="2" key="1">
    <citation type="submission" date="2021-02" db="EMBL/GenBank/DDBJ databases">
        <authorList>
            <person name="Nowell W R."/>
        </authorList>
    </citation>
    <scope>NUCLEOTIDE SEQUENCE</scope>
</reference>
<accession>A0A8S2TZK5</accession>
<dbReference type="GO" id="GO:0006508">
    <property type="term" value="P:proteolysis"/>
    <property type="evidence" value="ECO:0007669"/>
    <property type="project" value="InterPro"/>
</dbReference>